<reference evidence="9" key="1">
    <citation type="submission" date="2020-03" db="EMBL/GenBank/DDBJ databases">
        <title>Draft sequencing of Calidifontibacter sp. DB0510.</title>
        <authorList>
            <person name="Kim D.-U."/>
        </authorList>
    </citation>
    <scope>NUCLEOTIDE SEQUENCE</scope>
    <source>
        <strain evidence="9">DB0510</strain>
    </source>
</reference>
<dbReference type="Proteomes" id="UP000744769">
    <property type="component" value="Unassembled WGS sequence"/>
</dbReference>
<keyword evidence="3" id="KW-0997">Cell inner membrane</keyword>
<dbReference type="Pfam" id="PF00005">
    <property type="entry name" value="ABC_tran"/>
    <property type="match status" value="1"/>
</dbReference>
<evidence type="ECO:0000256" key="1">
    <source>
        <dbReference type="ARBA" id="ARBA00022448"/>
    </source>
</evidence>
<organism evidence="9 10">
    <name type="scientific">Metallococcus carri</name>
    <dbReference type="NCBI Taxonomy" id="1656884"/>
    <lineage>
        <taxon>Bacteria</taxon>
        <taxon>Bacillati</taxon>
        <taxon>Actinomycetota</taxon>
        <taxon>Actinomycetes</taxon>
        <taxon>Micrococcales</taxon>
        <taxon>Dermacoccaceae</taxon>
        <taxon>Metallococcus</taxon>
    </lineage>
</organism>
<feature type="domain" description="ABC transporter" evidence="8">
    <location>
        <begin position="2"/>
        <end position="181"/>
    </location>
</feature>
<evidence type="ECO:0000256" key="3">
    <source>
        <dbReference type="ARBA" id="ARBA00022519"/>
    </source>
</evidence>
<evidence type="ECO:0000256" key="7">
    <source>
        <dbReference type="ARBA" id="ARBA00023136"/>
    </source>
</evidence>
<gene>
    <name evidence="9" type="ORF">G9U51_08615</name>
</gene>
<name>A0A967AZ90_9MICO</name>
<dbReference type="InterPro" id="IPR003439">
    <property type="entry name" value="ABC_transporter-like_ATP-bd"/>
</dbReference>
<keyword evidence="1" id="KW-0813">Transport</keyword>
<dbReference type="InterPro" id="IPR027417">
    <property type="entry name" value="P-loop_NTPase"/>
</dbReference>
<dbReference type="InterPro" id="IPR003593">
    <property type="entry name" value="AAA+_ATPase"/>
</dbReference>
<keyword evidence="10" id="KW-1185">Reference proteome</keyword>
<dbReference type="InterPro" id="IPR050093">
    <property type="entry name" value="ABC_SmlMolc_Importer"/>
</dbReference>
<dbReference type="PANTHER" id="PTHR42781:SF5">
    <property type="entry name" value="PUTRESCINE TRANSPORT ATP-BINDING PROTEIN POTG"/>
    <property type="match status" value="1"/>
</dbReference>
<evidence type="ECO:0000256" key="2">
    <source>
        <dbReference type="ARBA" id="ARBA00022475"/>
    </source>
</evidence>
<accession>A0A967AZ90</accession>
<dbReference type="Gene3D" id="3.40.50.300">
    <property type="entry name" value="P-loop containing nucleotide triphosphate hydrolases"/>
    <property type="match status" value="1"/>
</dbReference>
<dbReference type="SMART" id="SM00382">
    <property type="entry name" value="AAA"/>
    <property type="match status" value="1"/>
</dbReference>
<dbReference type="SUPFAM" id="SSF52540">
    <property type="entry name" value="P-loop containing nucleoside triphosphate hydrolases"/>
    <property type="match status" value="1"/>
</dbReference>
<comment type="caution">
    <text evidence="9">The sequence shown here is derived from an EMBL/GenBank/DDBJ whole genome shotgun (WGS) entry which is preliminary data.</text>
</comment>
<dbReference type="EMBL" id="JAAOIV010000005">
    <property type="protein sequence ID" value="NHN55836.1"/>
    <property type="molecule type" value="Genomic_DNA"/>
</dbReference>
<protein>
    <submittedName>
        <fullName evidence="9">ATP-binding cassette domain-containing protein</fullName>
    </submittedName>
</protein>
<dbReference type="GO" id="GO:0005524">
    <property type="term" value="F:ATP binding"/>
    <property type="evidence" value="ECO:0007669"/>
    <property type="project" value="UniProtKB-KW"/>
</dbReference>
<keyword evidence="7" id="KW-0472">Membrane</keyword>
<evidence type="ECO:0000256" key="4">
    <source>
        <dbReference type="ARBA" id="ARBA00022741"/>
    </source>
</evidence>
<dbReference type="PANTHER" id="PTHR42781">
    <property type="entry name" value="SPERMIDINE/PUTRESCINE IMPORT ATP-BINDING PROTEIN POTA"/>
    <property type="match status" value="1"/>
</dbReference>
<dbReference type="PROSITE" id="PS00211">
    <property type="entry name" value="ABC_TRANSPORTER_1"/>
    <property type="match status" value="1"/>
</dbReference>
<keyword evidence="6" id="KW-1278">Translocase</keyword>
<sequence length="182" mass="19504">MLRLRGVRIAYGPVAVLDGVDLAVPEHSFTAVLGSSGSGKTTMLRTIAGFHRPDAGTIELAGHVVAGPTTHVRPERRRLGYVAQEGAIFPHLTVAGNIGFGLPRRARTPDRIDELLELVGLAGLRRRYPHELSGGQQQRVALARALALKPSTVLLDEPFASLDAALRTSVRTDIARVLHESG</sequence>
<evidence type="ECO:0000259" key="8">
    <source>
        <dbReference type="PROSITE" id="PS50893"/>
    </source>
</evidence>
<evidence type="ECO:0000256" key="6">
    <source>
        <dbReference type="ARBA" id="ARBA00022967"/>
    </source>
</evidence>
<dbReference type="InterPro" id="IPR017871">
    <property type="entry name" value="ABC_transporter-like_CS"/>
</dbReference>
<dbReference type="AlphaFoldDB" id="A0A967AZ90"/>
<dbReference type="PROSITE" id="PS50893">
    <property type="entry name" value="ABC_TRANSPORTER_2"/>
    <property type="match status" value="1"/>
</dbReference>
<keyword evidence="4" id="KW-0547">Nucleotide-binding</keyword>
<dbReference type="GO" id="GO:0016887">
    <property type="term" value="F:ATP hydrolysis activity"/>
    <property type="evidence" value="ECO:0007669"/>
    <property type="project" value="InterPro"/>
</dbReference>
<keyword evidence="2" id="KW-1003">Cell membrane</keyword>
<evidence type="ECO:0000256" key="5">
    <source>
        <dbReference type="ARBA" id="ARBA00022840"/>
    </source>
</evidence>
<proteinExistence type="predicted"/>
<evidence type="ECO:0000313" key="10">
    <source>
        <dbReference type="Proteomes" id="UP000744769"/>
    </source>
</evidence>
<keyword evidence="5 9" id="KW-0067">ATP-binding</keyword>
<evidence type="ECO:0000313" key="9">
    <source>
        <dbReference type="EMBL" id="NHN55836.1"/>
    </source>
</evidence>